<feature type="domain" description="Replication factor A C-terminal" evidence="7">
    <location>
        <begin position="993"/>
        <end position="1102"/>
    </location>
</feature>
<keyword evidence="2" id="KW-0479">Metal-binding</keyword>
<feature type="compositionally biased region" description="Low complexity" evidence="6">
    <location>
        <begin position="1137"/>
        <end position="1150"/>
    </location>
</feature>
<evidence type="ECO:0000313" key="9">
    <source>
        <dbReference type="EMBL" id="CAD6259972.1"/>
    </source>
</evidence>
<dbReference type="Gene3D" id="2.40.50.140">
    <property type="entry name" value="Nucleic acid-binding proteins"/>
    <property type="match status" value="2"/>
</dbReference>
<gene>
    <name evidence="9" type="ORF">NCGR_LOCUS43409</name>
</gene>
<dbReference type="Pfam" id="PF08646">
    <property type="entry name" value="Rep_fac-A_C"/>
    <property type="match status" value="1"/>
</dbReference>
<sequence length="1308" mass="147497">MATHRNSCSYIYDTANEVKNRFCALHPDERSSESLDPKIAERLVKMLDDHNPLARQFRLARDRLAENGDEEFIYPLLFPYSERGFQVGVPYSGVDTSGENKRAKVTMQDYYRHCFHYRKGQSNPFLCYGALSTQAKVDARACIDENRLWYVLRNQGKLRVETLQGIVDAVDKGCVDGGEIGKKKLCCRPPILVAGVHGPPDFFVTFTCNPKWPEIAAALSFEPGQKSTDRADIVVRVYNMKLEELLGDIRDGTAFGPVSAVLHTVDFQKRGLPHALIIVWLKQDTSHPTPAFIDKFISAEVPDPHTDPLGYVLVAEHLVHGPCGASHPTCPCMKKDKCSKWFPKKYQTETVIDDNGFALYRRSDNRRYVEKGGKRLDSSSIVPYNMTLLKKYQAHINVEWCNKGIFIKYLFKYVTKGPDRGKFVANQQSDAGRDLTYCEFPSRWKWDSSSRFWDQRRRGSGKIGRLYYVHPSVGERYFLRMLLLVVKGARSFEEVRTYNGVVYSTFRLACNARGLLGDDQEWYSAFDEAAAWATSPQLRKLFVTMLLFCEVKDERAFFEKVWKVLADDIQYRLRDNMGNPEFHVCDEDLRNYLLDDIHALFQRNGAKMREHALPEKIKNFEDIPGNRLIEEALSYDSHQAMRDAENLILSRTTNMRLNRQDLDSELQKEIAEFSKWVLDIGEGKIESLGTSSETQGTRIKIPRELLLMPQEDKAAFMVSSIYPDLGAKYADAYYLQARAILTPTNEAADTINSYVVSLIPGEEKEYLSCDRIAKSPDTHDSFNLLYPTEFLNSINGNNFPQHASVKKKKKLRPMAFSMLPALRPNDWRAVICVRVCRKWEYRGGTDDGPVQHVDLVLLDEQGNSLYGEIPGPEVHAKSPLIDEGGIYVIDRFRVSNAKVLALFYFFCGSYYLSGNTSCRWYFNPTIPEAHQFYASFHNQRLEIRSVAAPVQQQIQVRVPAQLDEKNLKQLNDMNPYEFSQNRYRCTVTIGRLVPNTSWWFPSCNKCNKSCVPDGTGYRCIPCSNTSFKFKYKVCFIALDGTDEAKMVCFGDIARRMIGKPVQQLLRTSTSANAYPPDITKLVSLRFTFVVTMTRQSYYRAQKTYNVASLVTAHGHPVAVPTNAARGNAGNKDHGHLGATESGDSSGTSDGADTHQLLSAGTPDGTLSSPGPLNAPPPKLDGLETPASKKHSRSGPSKSSNHPSSRRRLFKEGTGADIADPDGAGARPRQGGKAGKREGKVKRVVCEGSIKPCEDRERLLIGPCVESIKEINLSDIEILNRVIESSGECRIDLAIILVRSAADEVEITQ</sequence>
<comment type="caution">
    <text evidence="9">The sequence shown here is derived from an EMBL/GenBank/DDBJ whole genome shotgun (WGS) entry which is preliminary data.</text>
</comment>
<comment type="similarity">
    <text evidence="1">Belongs to the replication factor A protein 1 family.</text>
</comment>
<dbReference type="InterPro" id="IPR012340">
    <property type="entry name" value="NA-bd_OB-fold"/>
</dbReference>
<feature type="region of interest" description="Disordered" evidence="6">
    <location>
        <begin position="1120"/>
        <end position="1239"/>
    </location>
</feature>
<feature type="domain" description="Helitron helicase-like" evidence="8">
    <location>
        <begin position="110"/>
        <end position="173"/>
    </location>
</feature>
<dbReference type="InterPro" id="IPR013955">
    <property type="entry name" value="Rep_factor-A_C"/>
</dbReference>
<feature type="domain" description="Helitron helicase-like" evidence="8">
    <location>
        <begin position="196"/>
        <end position="275"/>
    </location>
</feature>
<dbReference type="EMBL" id="CAJGYO010000011">
    <property type="protein sequence ID" value="CAD6259972.1"/>
    <property type="molecule type" value="Genomic_DNA"/>
</dbReference>
<organism evidence="9 10">
    <name type="scientific">Miscanthus lutarioriparius</name>
    <dbReference type="NCBI Taxonomy" id="422564"/>
    <lineage>
        <taxon>Eukaryota</taxon>
        <taxon>Viridiplantae</taxon>
        <taxon>Streptophyta</taxon>
        <taxon>Embryophyta</taxon>
        <taxon>Tracheophyta</taxon>
        <taxon>Spermatophyta</taxon>
        <taxon>Magnoliopsida</taxon>
        <taxon>Liliopsida</taxon>
        <taxon>Poales</taxon>
        <taxon>Poaceae</taxon>
        <taxon>PACMAD clade</taxon>
        <taxon>Panicoideae</taxon>
        <taxon>Andropogonodae</taxon>
        <taxon>Andropogoneae</taxon>
        <taxon>Saccharinae</taxon>
        <taxon>Miscanthus</taxon>
    </lineage>
</organism>
<dbReference type="OrthoDB" id="1900198at2759"/>
<dbReference type="InterPro" id="IPR047192">
    <property type="entry name" value="Euk_RPA1_DBD_C"/>
</dbReference>
<evidence type="ECO:0008006" key="11">
    <source>
        <dbReference type="Google" id="ProtNLM"/>
    </source>
</evidence>
<evidence type="ECO:0000259" key="7">
    <source>
        <dbReference type="Pfam" id="PF08646"/>
    </source>
</evidence>
<dbReference type="CDD" id="cd04476">
    <property type="entry name" value="RPA1_DBD_C"/>
    <property type="match status" value="1"/>
</dbReference>
<evidence type="ECO:0000256" key="5">
    <source>
        <dbReference type="ARBA" id="ARBA00023125"/>
    </source>
</evidence>
<evidence type="ECO:0000256" key="2">
    <source>
        <dbReference type="ARBA" id="ARBA00022723"/>
    </source>
</evidence>
<accession>A0A811QLU9</accession>
<feature type="compositionally biased region" description="Low complexity" evidence="6">
    <location>
        <begin position="1193"/>
        <end position="1202"/>
    </location>
</feature>
<name>A0A811QLU9_9POAL</name>
<evidence type="ECO:0000313" key="10">
    <source>
        <dbReference type="Proteomes" id="UP000604825"/>
    </source>
</evidence>
<dbReference type="Proteomes" id="UP000604825">
    <property type="component" value="Unassembled WGS sequence"/>
</dbReference>
<keyword evidence="5" id="KW-0238">DNA-binding</keyword>
<dbReference type="Pfam" id="PF14214">
    <property type="entry name" value="Helitron_like_N"/>
    <property type="match status" value="2"/>
</dbReference>
<dbReference type="PANTHER" id="PTHR47165:SF3">
    <property type="entry name" value="RETROTRANSPOSON-LIKE PROTEIN"/>
    <property type="match status" value="1"/>
</dbReference>
<keyword evidence="10" id="KW-1185">Reference proteome</keyword>
<feature type="compositionally biased region" description="Low complexity" evidence="6">
    <location>
        <begin position="1212"/>
        <end position="1225"/>
    </location>
</feature>
<evidence type="ECO:0000256" key="3">
    <source>
        <dbReference type="ARBA" id="ARBA00022771"/>
    </source>
</evidence>
<reference evidence="9" key="1">
    <citation type="submission" date="2020-10" db="EMBL/GenBank/DDBJ databases">
        <authorList>
            <person name="Han B."/>
            <person name="Lu T."/>
            <person name="Zhao Q."/>
            <person name="Huang X."/>
            <person name="Zhao Y."/>
        </authorList>
    </citation>
    <scope>NUCLEOTIDE SEQUENCE</scope>
</reference>
<keyword evidence="3" id="KW-0863">Zinc-finger</keyword>
<evidence type="ECO:0000256" key="1">
    <source>
        <dbReference type="ARBA" id="ARBA00005690"/>
    </source>
</evidence>
<proteinExistence type="inferred from homology"/>
<dbReference type="PANTHER" id="PTHR47165">
    <property type="entry name" value="OS03G0429900 PROTEIN"/>
    <property type="match status" value="1"/>
</dbReference>
<dbReference type="GO" id="GO:0008270">
    <property type="term" value="F:zinc ion binding"/>
    <property type="evidence" value="ECO:0007669"/>
    <property type="project" value="UniProtKB-KW"/>
</dbReference>
<evidence type="ECO:0000256" key="4">
    <source>
        <dbReference type="ARBA" id="ARBA00022833"/>
    </source>
</evidence>
<dbReference type="CDD" id="cd04480">
    <property type="entry name" value="RPA1_DBD_A_like"/>
    <property type="match status" value="1"/>
</dbReference>
<evidence type="ECO:0000259" key="8">
    <source>
        <dbReference type="Pfam" id="PF14214"/>
    </source>
</evidence>
<protein>
    <recommendedName>
        <fullName evidence="11">ATP-dependent DNA helicase</fullName>
    </recommendedName>
</protein>
<dbReference type="SUPFAM" id="SSF50249">
    <property type="entry name" value="Nucleic acid-binding proteins"/>
    <property type="match status" value="2"/>
</dbReference>
<evidence type="ECO:0000256" key="6">
    <source>
        <dbReference type="SAM" id="MobiDB-lite"/>
    </source>
</evidence>
<dbReference type="InterPro" id="IPR025476">
    <property type="entry name" value="Helitron_helicase-like"/>
</dbReference>
<dbReference type="GO" id="GO:0003677">
    <property type="term" value="F:DNA binding"/>
    <property type="evidence" value="ECO:0007669"/>
    <property type="project" value="UniProtKB-KW"/>
</dbReference>
<keyword evidence="4" id="KW-0862">Zinc</keyword>